<evidence type="ECO:0000256" key="1">
    <source>
        <dbReference type="SAM" id="MobiDB-lite"/>
    </source>
</evidence>
<proteinExistence type="predicted"/>
<dbReference type="VEuPathDB" id="PlasmoDB:PCYB_113950"/>
<dbReference type="EMBL" id="DF157103">
    <property type="protein sequence ID" value="GAB67375.1"/>
    <property type="molecule type" value="Genomic_DNA"/>
</dbReference>
<keyword evidence="3" id="KW-1185">Reference proteome</keyword>
<accession>K6UXX1</accession>
<protein>
    <submittedName>
        <fullName evidence="2">Uncharacterized protein</fullName>
    </submittedName>
</protein>
<name>K6UXX1_PLACD</name>
<sequence length="434" mass="49642">METENNEKKTIEEISSSTENLVEQKSIENLTSIDNTKNEKINVEENNYSYFDYTENETFVKKKVQSIHNACTVGNERNIFCENNMKHSCMDSLHINLPDHDKDDADYYTDAEDLIKAKKSNEKSTEKYRSKYKNKFLRLFRKKAYSNNVKDQHMCMNEVASVMEGVGERRRASSTDGSSGGGHVRHNLSGSFNEYNRDLWRGDLQQGGFKQGDFKQGGFKQGHLQQGHFQQRCAAGKGVTCGTHIPIGTPTEEIHRGGENHRKEPFFQRKAQNIVAPIRESRTCSIKTDDNLIMDLQNEHMVGVDLEEHKGTTGTIDAMGTYRSGERHPQTREQKISCESIARKIYSIEKIKSFMSNNTFLKDKKYLLQKKKIIKGGEFLLPSLQRVVVLLPVHGLLRLCYGIYLLRFMEGAPNGTKVGEHQEGGTHRYRCNNH</sequence>
<feature type="region of interest" description="Disordered" evidence="1">
    <location>
        <begin position="166"/>
        <end position="188"/>
    </location>
</feature>
<dbReference type="GeneID" id="14693744"/>
<reference evidence="2 3" key="1">
    <citation type="journal article" date="2012" name="Nat. Genet.">
        <title>Plasmodium cynomolgi genome sequences provide insight into Plasmodium vivax and the monkey malaria clade.</title>
        <authorList>
            <person name="Tachibana S."/>
            <person name="Sullivan S.A."/>
            <person name="Kawai S."/>
            <person name="Nakamura S."/>
            <person name="Kim H.R."/>
            <person name="Goto N."/>
            <person name="Arisue N."/>
            <person name="Palacpac N.M.Q."/>
            <person name="Honma H."/>
            <person name="Yagi M."/>
            <person name="Tougan T."/>
            <person name="Katakai Y."/>
            <person name="Kaneko O."/>
            <person name="Mita T."/>
            <person name="Kita K."/>
            <person name="Yasutomi Y."/>
            <person name="Sutton P.L."/>
            <person name="Shakhbatyan R."/>
            <person name="Horii T."/>
            <person name="Yasunaga T."/>
            <person name="Barnwell J.W."/>
            <person name="Escalante A.A."/>
            <person name="Carlton J.M."/>
            <person name="Tanabe K."/>
        </authorList>
    </citation>
    <scope>NUCLEOTIDE SEQUENCE [LARGE SCALE GENOMIC DNA]</scope>
    <source>
        <strain evidence="2 3">B</strain>
    </source>
</reference>
<dbReference type="RefSeq" id="XP_004223322.1">
    <property type="nucleotide sequence ID" value="XM_004223274.1"/>
</dbReference>
<dbReference type="KEGG" id="pcy:PCYB_113950"/>
<feature type="compositionally biased region" description="Basic and acidic residues" evidence="1">
    <location>
        <begin position="324"/>
        <end position="334"/>
    </location>
</feature>
<feature type="region of interest" description="Disordered" evidence="1">
    <location>
        <begin position="315"/>
        <end position="334"/>
    </location>
</feature>
<evidence type="ECO:0000313" key="3">
    <source>
        <dbReference type="Proteomes" id="UP000006319"/>
    </source>
</evidence>
<organism evidence="2 3">
    <name type="scientific">Plasmodium cynomolgi (strain B)</name>
    <dbReference type="NCBI Taxonomy" id="1120755"/>
    <lineage>
        <taxon>Eukaryota</taxon>
        <taxon>Sar</taxon>
        <taxon>Alveolata</taxon>
        <taxon>Apicomplexa</taxon>
        <taxon>Aconoidasida</taxon>
        <taxon>Haemosporida</taxon>
        <taxon>Plasmodiidae</taxon>
        <taxon>Plasmodium</taxon>
        <taxon>Plasmodium (Plasmodium)</taxon>
    </lineage>
</organism>
<dbReference type="AlphaFoldDB" id="K6UXX1"/>
<gene>
    <name evidence="2" type="ORF">PCYB_113950</name>
</gene>
<dbReference type="Proteomes" id="UP000006319">
    <property type="component" value="Chromosome 11"/>
</dbReference>
<dbReference type="OrthoDB" id="372824at2759"/>
<dbReference type="PhylomeDB" id="K6UXX1"/>
<evidence type="ECO:0000313" key="2">
    <source>
        <dbReference type="EMBL" id="GAB67375.1"/>
    </source>
</evidence>